<accession>A0A8J2K6Q5</accession>
<dbReference type="PANTHER" id="PTHR44337">
    <property type="entry name" value="CARCINOEMBRYONIC ANTIGEN-RELATED CELL ADHESION MOLECULE 8"/>
    <property type="match status" value="1"/>
</dbReference>
<dbReference type="PANTHER" id="PTHR44337:SF20">
    <property type="entry name" value="CARCINOEMBRYONIC ANTIGEN-RELATED CELL ADHESION MOLECULE 5-RELATED"/>
    <property type="match status" value="1"/>
</dbReference>
<dbReference type="SMART" id="SM00408">
    <property type="entry name" value="IGc2"/>
    <property type="match status" value="1"/>
</dbReference>
<keyword evidence="6" id="KW-0472">Membrane</keyword>
<organism evidence="8 9">
    <name type="scientific">Allacma fusca</name>
    <dbReference type="NCBI Taxonomy" id="39272"/>
    <lineage>
        <taxon>Eukaryota</taxon>
        <taxon>Metazoa</taxon>
        <taxon>Ecdysozoa</taxon>
        <taxon>Arthropoda</taxon>
        <taxon>Hexapoda</taxon>
        <taxon>Collembola</taxon>
        <taxon>Symphypleona</taxon>
        <taxon>Sminthuridae</taxon>
        <taxon>Allacma</taxon>
    </lineage>
</organism>
<dbReference type="InterPro" id="IPR003598">
    <property type="entry name" value="Ig_sub2"/>
</dbReference>
<dbReference type="EMBL" id="CAJVCH010077611">
    <property type="protein sequence ID" value="CAG7721224.1"/>
    <property type="molecule type" value="Genomic_DNA"/>
</dbReference>
<dbReference type="Pfam" id="PF07679">
    <property type="entry name" value="I-set"/>
    <property type="match status" value="1"/>
</dbReference>
<evidence type="ECO:0000256" key="4">
    <source>
        <dbReference type="ARBA" id="ARBA00023319"/>
    </source>
</evidence>
<evidence type="ECO:0000256" key="5">
    <source>
        <dbReference type="PROSITE-ProRule" id="PRU10141"/>
    </source>
</evidence>
<evidence type="ECO:0000256" key="3">
    <source>
        <dbReference type="ARBA" id="ARBA00023180"/>
    </source>
</evidence>
<comment type="caution">
    <text evidence="8">The sequence shown here is derived from an EMBL/GenBank/DDBJ whole genome shotgun (WGS) entry which is preliminary data.</text>
</comment>
<keyword evidence="5" id="KW-0547">Nucleotide-binding</keyword>
<keyword evidence="4" id="KW-0393">Immunoglobulin domain</keyword>
<sequence length="638" mass="72246">LSVKCKLHEYSSPCAVQFEDAESSRIVSTNLTESYTVTCIAKYPIKWETGLEKTSYQYLVMSRAAKSIFDTETYEYSLRYVFGVVEGTSGTITCRSVDNPHISSQLHFLTQVMDPFVDSGKAMKITPEDRAALPANLTEELVLNLQVQRLLCEQSSPLVQSELLLDIECRNPPSCHLHEKCLLEAENCPTFGIKRGIQCSDRFPCLQIPQIHPQGISSCVSKYKTTAIRDYHFYGLDKKHLHLLSKYLNQEINEGAIFRMDKGESNLYTDQEELFYCRGLNFFFMKTIQFAVVYKNGTISAIPAGTFETYGEPKINPDDSDPVEEGVIVNLAEDMVEIICFFPMYESFDWRNASRTFIVHRSKAPSIFRKNINNLFYIGDKGRTLSCQSDGTPRPTFQWFQNGSEISVESTGISFITTENESVLQLPEIKEDLQGEYDCVVSNRVGQDNITFSLEIRQSKISPGIIATSALCCAGFAVAVLFICYRMRRKYMDAEKKLRDLTEEEIQEFKLGNPEMLQTSQGYGNNQENAKFLPFQHEYEIAEESLSIAKNQLLGKGAFGMVIRGKYLEEEVAVKTTLPHAEVSYFKALLSELKVMAYIGIVYVVLELSPFGSLESHLKASRATYVNFIVNDNITKTK</sequence>
<reference evidence="8" key="1">
    <citation type="submission" date="2021-06" db="EMBL/GenBank/DDBJ databases">
        <authorList>
            <person name="Hodson N. C."/>
            <person name="Mongue J. A."/>
            <person name="Jaron S. K."/>
        </authorList>
    </citation>
    <scope>NUCLEOTIDE SEQUENCE</scope>
</reference>
<proteinExistence type="predicted"/>
<name>A0A8J2K6Q5_9HEXA</name>
<dbReference type="InterPro" id="IPR052598">
    <property type="entry name" value="IgSF_CEA-related"/>
</dbReference>
<keyword evidence="1" id="KW-0732">Signal</keyword>
<feature type="transmembrane region" description="Helical" evidence="6">
    <location>
        <begin position="464"/>
        <end position="485"/>
    </location>
</feature>
<evidence type="ECO:0000259" key="7">
    <source>
        <dbReference type="PROSITE" id="PS50835"/>
    </source>
</evidence>
<gene>
    <name evidence="8" type="ORF">AFUS01_LOCUS10451</name>
</gene>
<keyword evidence="3" id="KW-0325">Glycoprotein</keyword>
<protein>
    <recommendedName>
        <fullName evidence="7">Ig-like domain-containing protein</fullName>
    </recommendedName>
</protein>
<keyword evidence="9" id="KW-1185">Reference proteome</keyword>
<dbReference type="CDD" id="cd00096">
    <property type="entry name" value="Ig"/>
    <property type="match status" value="1"/>
</dbReference>
<evidence type="ECO:0000256" key="6">
    <source>
        <dbReference type="SAM" id="Phobius"/>
    </source>
</evidence>
<dbReference type="PROSITE" id="PS50835">
    <property type="entry name" value="IG_LIKE"/>
    <property type="match status" value="1"/>
</dbReference>
<dbReference type="PROSITE" id="PS00107">
    <property type="entry name" value="PROTEIN_KINASE_ATP"/>
    <property type="match status" value="1"/>
</dbReference>
<feature type="non-terminal residue" evidence="8">
    <location>
        <position position="1"/>
    </location>
</feature>
<dbReference type="InterPro" id="IPR007110">
    <property type="entry name" value="Ig-like_dom"/>
</dbReference>
<dbReference type="InterPro" id="IPR017441">
    <property type="entry name" value="Protein_kinase_ATP_BS"/>
</dbReference>
<keyword evidence="2" id="KW-1015">Disulfide bond</keyword>
<evidence type="ECO:0000313" key="9">
    <source>
        <dbReference type="Proteomes" id="UP000708208"/>
    </source>
</evidence>
<dbReference type="Proteomes" id="UP000708208">
    <property type="component" value="Unassembled WGS sequence"/>
</dbReference>
<keyword evidence="6" id="KW-0812">Transmembrane</keyword>
<dbReference type="AlphaFoldDB" id="A0A8J2K6Q5"/>
<feature type="binding site" evidence="5">
    <location>
        <position position="575"/>
    </location>
    <ligand>
        <name>ATP</name>
        <dbReference type="ChEBI" id="CHEBI:30616"/>
    </ligand>
</feature>
<dbReference type="FunFam" id="2.60.40.10:FF:000032">
    <property type="entry name" value="palladin isoform X1"/>
    <property type="match status" value="1"/>
</dbReference>
<evidence type="ECO:0000256" key="2">
    <source>
        <dbReference type="ARBA" id="ARBA00023157"/>
    </source>
</evidence>
<evidence type="ECO:0000313" key="8">
    <source>
        <dbReference type="EMBL" id="CAG7721224.1"/>
    </source>
</evidence>
<dbReference type="GO" id="GO:0005524">
    <property type="term" value="F:ATP binding"/>
    <property type="evidence" value="ECO:0007669"/>
    <property type="project" value="UniProtKB-UniRule"/>
</dbReference>
<dbReference type="InterPro" id="IPR013098">
    <property type="entry name" value="Ig_I-set"/>
</dbReference>
<dbReference type="OrthoDB" id="6077854at2759"/>
<feature type="domain" description="Ig-like" evidence="7">
    <location>
        <begin position="365"/>
        <end position="457"/>
    </location>
</feature>
<keyword evidence="5" id="KW-0067">ATP-binding</keyword>
<evidence type="ECO:0000256" key="1">
    <source>
        <dbReference type="ARBA" id="ARBA00022729"/>
    </source>
</evidence>
<keyword evidence="6" id="KW-1133">Transmembrane helix</keyword>